<proteinExistence type="inferred from homology"/>
<sequence length="384" mass="42933">MFNCKARILPQAACLLKRSSSTQEPEVIFEAINNAGIITLNRPKVLNSVNKSVLSKMLHQMYDWENTKCLVIIKGAGDKAFCPGGDIIQAIDRVHGPIMFAVGYNVTNYIKKYKIPYVALIHGFAMGGGLGISVHGKYRVATEKTIIAMPEVKIGFSPDAGGSYFLPRLQDNLGIYLGLTGNRLKGQDVAKVGIATHFVSSQSLPDLEKALSKCTSDGDIQNSSWAIMGAPDYHGRPRFLNEPVGEFSLALNMKHIKYCFAASTVEEIIQRLEKIQTDWSVKTIKTLHEMCPGSLKITLLSLQRGAKMELAECLKMEYRITCHLIENHNFPEGVRALLIDKDNKPQWKPRTLAEVDDKYVESFFEKLPDDKELKFFDMGQKNPF</sequence>
<reference evidence="13" key="1">
    <citation type="submission" date="2021-12" db="EMBL/GenBank/DDBJ databases">
        <authorList>
            <person name="Martin H S."/>
        </authorList>
    </citation>
    <scope>NUCLEOTIDE SEQUENCE</scope>
</reference>
<keyword evidence="8" id="KW-0378">Hydrolase</keyword>
<dbReference type="Gene3D" id="3.90.226.10">
    <property type="entry name" value="2-enoyl-CoA Hydratase, Chain A, domain 1"/>
    <property type="match status" value="1"/>
</dbReference>
<dbReference type="GO" id="GO:0003860">
    <property type="term" value="F:3-hydroxyisobutyryl-CoA hydrolase activity"/>
    <property type="evidence" value="ECO:0007669"/>
    <property type="project" value="UniProtKB-EC"/>
</dbReference>
<evidence type="ECO:0000256" key="5">
    <source>
        <dbReference type="ARBA" id="ARBA00011915"/>
    </source>
</evidence>
<dbReference type="SUPFAM" id="SSF52096">
    <property type="entry name" value="ClpP/crotonase"/>
    <property type="match status" value="1"/>
</dbReference>
<dbReference type="EMBL" id="OV170228">
    <property type="protein sequence ID" value="CAH0729120.1"/>
    <property type="molecule type" value="Genomic_DNA"/>
</dbReference>
<dbReference type="NCBIfam" id="NF004127">
    <property type="entry name" value="PRK05617.1"/>
    <property type="match status" value="1"/>
</dbReference>
<evidence type="ECO:0000256" key="9">
    <source>
        <dbReference type="ARBA" id="ARBA00023128"/>
    </source>
</evidence>
<organism evidence="13 14">
    <name type="scientific">Brenthis ino</name>
    <name type="common">lesser marbled fritillary</name>
    <dbReference type="NCBI Taxonomy" id="405034"/>
    <lineage>
        <taxon>Eukaryota</taxon>
        <taxon>Metazoa</taxon>
        <taxon>Ecdysozoa</taxon>
        <taxon>Arthropoda</taxon>
        <taxon>Hexapoda</taxon>
        <taxon>Insecta</taxon>
        <taxon>Pterygota</taxon>
        <taxon>Neoptera</taxon>
        <taxon>Endopterygota</taxon>
        <taxon>Lepidoptera</taxon>
        <taxon>Glossata</taxon>
        <taxon>Ditrysia</taxon>
        <taxon>Papilionoidea</taxon>
        <taxon>Nymphalidae</taxon>
        <taxon>Heliconiinae</taxon>
        <taxon>Argynnini</taxon>
        <taxon>Brenthis</taxon>
    </lineage>
</organism>
<keyword evidence="14" id="KW-1185">Reference proteome</keyword>
<dbReference type="PANTHER" id="PTHR43176:SF3">
    <property type="entry name" value="3-HYDROXYISOBUTYRYL-COA HYDROLASE, MITOCHONDRIAL"/>
    <property type="match status" value="1"/>
</dbReference>
<feature type="non-terminal residue" evidence="13">
    <location>
        <position position="384"/>
    </location>
</feature>
<evidence type="ECO:0000256" key="4">
    <source>
        <dbReference type="ARBA" id="ARBA00005254"/>
    </source>
</evidence>
<comment type="similarity">
    <text evidence="4">Belongs to the enoyl-CoA hydratase/isomerase family.</text>
</comment>
<dbReference type="GO" id="GO:0006574">
    <property type="term" value="P:L-valine catabolic process"/>
    <property type="evidence" value="ECO:0007669"/>
    <property type="project" value="UniProtKB-UniPathway"/>
</dbReference>
<dbReference type="AlphaFoldDB" id="A0A8J9YJL4"/>
<evidence type="ECO:0000256" key="2">
    <source>
        <dbReference type="ARBA" id="ARBA00004173"/>
    </source>
</evidence>
<comment type="pathway">
    <text evidence="3">Amino-acid degradation; L-valine degradation.</text>
</comment>
<dbReference type="Proteomes" id="UP000838878">
    <property type="component" value="Chromosome 8"/>
</dbReference>
<evidence type="ECO:0000313" key="13">
    <source>
        <dbReference type="EMBL" id="CAH0729120.1"/>
    </source>
</evidence>
<dbReference type="GO" id="GO:0005739">
    <property type="term" value="C:mitochondrion"/>
    <property type="evidence" value="ECO:0007669"/>
    <property type="project" value="UniProtKB-SubCell"/>
</dbReference>
<evidence type="ECO:0000259" key="12">
    <source>
        <dbReference type="Pfam" id="PF16113"/>
    </source>
</evidence>
<evidence type="ECO:0000256" key="1">
    <source>
        <dbReference type="ARBA" id="ARBA00001709"/>
    </source>
</evidence>
<keyword evidence="9" id="KW-0496">Mitochondrion</keyword>
<evidence type="ECO:0000256" key="7">
    <source>
        <dbReference type="ARBA" id="ARBA00022456"/>
    </source>
</evidence>
<keyword evidence="7" id="KW-0101">Branched-chain amino acid catabolism</keyword>
<protein>
    <recommendedName>
        <fullName evidence="6">3-hydroxyisobutyryl-CoA hydrolase, mitochondrial</fullName>
        <ecNumber evidence="5">3.1.2.4</ecNumber>
    </recommendedName>
    <alternativeName>
        <fullName evidence="11">3-hydroxyisobutyryl-coenzyme A hydrolase</fullName>
    </alternativeName>
</protein>
<dbReference type="PANTHER" id="PTHR43176">
    <property type="entry name" value="3-HYDROXYISOBUTYRYL-COA HYDROLASE-RELATED"/>
    <property type="match status" value="1"/>
</dbReference>
<evidence type="ECO:0000256" key="6">
    <source>
        <dbReference type="ARBA" id="ARBA00016714"/>
    </source>
</evidence>
<dbReference type="InterPro" id="IPR045004">
    <property type="entry name" value="ECH_dom"/>
</dbReference>
<accession>A0A8J9YJL4</accession>
<dbReference type="EC" id="3.1.2.4" evidence="5"/>
<dbReference type="InterPro" id="IPR029045">
    <property type="entry name" value="ClpP/crotonase-like_dom_sf"/>
</dbReference>
<feature type="domain" description="Enoyl-CoA hydratase/isomerase" evidence="12">
    <location>
        <begin position="36"/>
        <end position="364"/>
    </location>
</feature>
<dbReference type="FunFam" id="3.90.226.10:FF:000026">
    <property type="entry name" value="3-hydroxyisobutyryl-CoA hydrolase, mitochondrial"/>
    <property type="match status" value="1"/>
</dbReference>
<evidence type="ECO:0000256" key="11">
    <source>
        <dbReference type="ARBA" id="ARBA00031181"/>
    </source>
</evidence>
<gene>
    <name evidence="13" type="ORF">BINO364_LOCUS14267</name>
</gene>
<comment type="subcellular location">
    <subcellularLocation>
        <location evidence="2">Mitochondrion</location>
    </subcellularLocation>
</comment>
<name>A0A8J9YJL4_9NEOP</name>
<dbReference type="UniPathway" id="UPA00362"/>
<evidence type="ECO:0000256" key="3">
    <source>
        <dbReference type="ARBA" id="ARBA00005109"/>
    </source>
</evidence>
<evidence type="ECO:0000313" key="14">
    <source>
        <dbReference type="Proteomes" id="UP000838878"/>
    </source>
</evidence>
<dbReference type="InterPro" id="IPR032259">
    <property type="entry name" value="HIBYL-CoA-H"/>
</dbReference>
<evidence type="ECO:0000256" key="8">
    <source>
        <dbReference type="ARBA" id="ARBA00022801"/>
    </source>
</evidence>
<comment type="catalytic activity">
    <reaction evidence="1">
        <text>3-hydroxy-2-methylpropanoyl-CoA + H2O = 3-hydroxy-2-methylpropanoate + CoA + H(+)</text>
        <dbReference type="Rhea" id="RHEA:20888"/>
        <dbReference type="ChEBI" id="CHEBI:11805"/>
        <dbReference type="ChEBI" id="CHEBI:15377"/>
        <dbReference type="ChEBI" id="CHEBI:15378"/>
        <dbReference type="ChEBI" id="CHEBI:57287"/>
        <dbReference type="ChEBI" id="CHEBI:57340"/>
        <dbReference type="EC" id="3.1.2.4"/>
    </reaction>
</comment>
<comment type="function">
    <text evidence="10">Hydrolyzes 3-hydroxyisobutyryl-CoA (HIBYL-CoA), a saline catabolite. Has high activity toward isobutyryl-CoA. Could be an isobutyryl-CoA dehydrogenase that functions in valine catabolism. Also hydrolyzes 3-hydroxypropanoyl-CoA.</text>
</comment>
<dbReference type="CDD" id="cd06558">
    <property type="entry name" value="crotonase-like"/>
    <property type="match status" value="1"/>
</dbReference>
<dbReference type="Pfam" id="PF16113">
    <property type="entry name" value="ECH_2"/>
    <property type="match status" value="1"/>
</dbReference>
<evidence type="ECO:0000256" key="10">
    <source>
        <dbReference type="ARBA" id="ARBA00024871"/>
    </source>
</evidence>
<dbReference type="OrthoDB" id="1737613at2759"/>